<feature type="non-terminal residue" evidence="13">
    <location>
        <position position="1"/>
    </location>
</feature>
<keyword evidence="9 13" id="KW-0456">Lyase</keyword>
<evidence type="ECO:0000256" key="9">
    <source>
        <dbReference type="ARBA" id="ARBA00023239"/>
    </source>
</evidence>
<comment type="pathway">
    <text evidence="3">Purine metabolism; AMP biosynthesis via de novo pathway; AMP from IMP: step 2/2.</text>
</comment>
<protein>
    <recommendedName>
        <fullName evidence="7">Adenylosuccinate lyase</fullName>
        <ecNumber evidence="6">4.3.2.2</ecNumber>
    </recommendedName>
    <alternativeName>
        <fullName evidence="10">Adenylosuccinase</fullName>
    </alternativeName>
</protein>
<dbReference type="SUPFAM" id="SSF48557">
    <property type="entry name" value="L-aspartase-like"/>
    <property type="match status" value="1"/>
</dbReference>
<dbReference type="GO" id="GO:0004018">
    <property type="term" value="F:N6-(1,2-dicarboxyethyl)AMP AMP-lyase (fumarate-forming) activity"/>
    <property type="evidence" value="ECO:0007669"/>
    <property type="project" value="TreeGrafter"/>
</dbReference>
<dbReference type="Gene3D" id="6.10.250.1570">
    <property type="match status" value="1"/>
</dbReference>
<dbReference type="PANTHER" id="PTHR43172">
    <property type="entry name" value="ADENYLOSUCCINATE LYASE"/>
    <property type="match status" value="1"/>
</dbReference>
<dbReference type="SMART" id="SM00998">
    <property type="entry name" value="ADSL_C"/>
    <property type="match status" value="1"/>
</dbReference>
<gene>
    <name evidence="13" type="ORF">AYI68_g6139</name>
</gene>
<evidence type="ECO:0000256" key="3">
    <source>
        <dbReference type="ARBA" id="ARBA00004734"/>
    </source>
</evidence>
<evidence type="ECO:0000256" key="11">
    <source>
        <dbReference type="ARBA" id="ARBA00047513"/>
    </source>
</evidence>
<dbReference type="Pfam" id="PF10397">
    <property type="entry name" value="ADSL_C"/>
    <property type="match status" value="1"/>
</dbReference>
<evidence type="ECO:0000256" key="6">
    <source>
        <dbReference type="ARBA" id="ARBA00012339"/>
    </source>
</evidence>
<dbReference type="Gene3D" id="1.20.200.10">
    <property type="entry name" value="Fumarase/aspartase (Central domain)"/>
    <property type="match status" value="1"/>
</dbReference>
<evidence type="ECO:0000313" key="14">
    <source>
        <dbReference type="Proteomes" id="UP000187455"/>
    </source>
</evidence>
<evidence type="ECO:0000313" key="13">
    <source>
        <dbReference type="EMBL" id="OLY79780.1"/>
    </source>
</evidence>
<comment type="catalytic activity">
    <reaction evidence="11">
        <text>N(6)-(1,2-dicarboxyethyl)-AMP = fumarate + AMP</text>
        <dbReference type="Rhea" id="RHEA:16853"/>
        <dbReference type="ChEBI" id="CHEBI:29806"/>
        <dbReference type="ChEBI" id="CHEBI:57567"/>
        <dbReference type="ChEBI" id="CHEBI:456215"/>
        <dbReference type="EC" id="4.3.2.2"/>
    </reaction>
</comment>
<dbReference type="AlphaFoldDB" id="A0A1R0GSB9"/>
<comment type="caution">
    <text evidence="13">The sequence shown here is derived from an EMBL/GenBank/DDBJ whole genome shotgun (WGS) entry which is preliminary data.</text>
</comment>
<comment type="similarity">
    <text evidence="4">Belongs to the lyase 1 family. Adenylosuccinate lyase subfamily.</text>
</comment>
<dbReference type="InterPro" id="IPR019468">
    <property type="entry name" value="AdenyloSucc_lyase_C"/>
</dbReference>
<dbReference type="Proteomes" id="UP000187455">
    <property type="component" value="Unassembled WGS sequence"/>
</dbReference>
<accession>A0A1R0GSB9</accession>
<dbReference type="OrthoDB" id="406045at2759"/>
<dbReference type="FunFam" id="1.10.40.30:FF:000005">
    <property type="entry name" value="Adenylosuccinate lyase"/>
    <property type="match status" value="1"/>
</dbReference>
<proteinExistence type="inferred from homology"/>
<dbReference type="GO" id="GO:0070626">
    <property type="term" value="F:(S)-2-(5-amino-1-(5-phospho-D-ribosyl)imidazole-4-carboxamido) succinate lyase (fumarate-forming) activity"/>
    <property type="evidence" value="ECO:0007669"/>
    <property type="project" value="TreeGrafter"/>
</dbReference>
<keyword evidence="14" id="KW-1185">Reference proteome</keyword>
<sequence>NRRISIPEAFLTADIVLTTLLNIFKGLVVYPKVIARRIDQELPFMATENIIMAMVAKGASRQECHEQIRVLSHQSARVVKEEGKENDLIDRIKNTPYFAPIISDIPSLLDPSTFIGRAPEQVESFISNHVNVALKPYSKVLAMKSDSEINV</sequence>
<keyword evidence="8" id="KW-0658">Purine biosynthesis</keyword>
<evidence type="ECO:0000256" key="10">
    <source>
        <dbReference type="ARBA" id="ARBA00030717"/>
    </source>
</evidence>
<comment type="catalytic activity">
    <reaction evidence="1">
        <text>(2S)-2-[5-amino-1-(5-phospho-beta-D-ribosyl)imidazole-4-carboxamido]succinate = 5-amino-1-(5-phospho-beta-D-ribosyl)imidazole-4-carboxamide + fumarate</text>
        <dbReference type="Rhea" id="RHEA:23920"/>
        <dbReference type="ChEBI" id="CHEBI:29806"/>
        <dbReference type="ChEBI" id="CHEBI:58443"/>
        <dbReference type="ChEBI" id="CHEBI:58475"/>
        <dbReference type="EC" id="4.3.2.2"/>
    </reaction>
</comment>
<feature type="domain" description="Adenylosuccinate lyase C-terminal" evidence="12">
    <location>
        <begin position="42"/>
        <end position="126"/>
    </location>
</feature>
<dbReference type="EMBL" id="LSSL01004099">
    <property type="protein sequence ID" value="OLY79780.1"/>
    <property type="molecule type" value="Genomic_DNA"/>
</dbReference>
<dbReference type="STRING" id="133383.A0A1R0GSB9"/>
<evidence type="ECO:0000256" key="7">
    <source>
        <dbReference type="ARBA" id="ARBA00017058"/>
    </source>
</evidence>
<organism evidence="13 14">
    <name type="scientific">Smittium mucronatum</name>
    <dbReference type="NCBI Taxonomy" id="133383"/>
    <lineage>
        <taxon>Eukaryota</taxon>
        <taxon>Fungi</taxon>
        <taxon>Fungi incertae sedis</taxon>
        <taxon>Zoopagomycota</taxon>
        <taxon>Kickxellomycotina</taxon>
        <taxon>Harpellomycetes</taxon>
        <taxon>Harpellales</taxon>
        <taxon>Legeriomycetaceae</taxon>
        <taxon>Smittium</taxon>
    </lineage>
</organism>
<evidence type="ECO:0000259" key="12">
    <source>
        <dbReference type="SMART" id="SM00998"/>
    </source>
</evidence>
<dbReference type="EC" id="4.3.2.2" evidence="6"/>
<dbReference type="PANTHER" id="PTHR43172:SF1">
    <property type="entry name" value="ADENYLOSUCCINATE LYASE"/>
    <property type="match status" value="1"/>
</dbReference>
<dbReference type="GO" id="GO:0044208">
    <property type="term" value="P:'de novo' AMP biosynthetic process"/>
    <property type="evidence" value="ECO:0007669"/>
    <property type="project" value="TreeGrafter"/>
</dbReference>
<name>A0A1R0GSB9_9FUNG</name>
<evidence type="ECO:0000256" key="8">
    <source>
        <dbReference type="ARBA" id="ARBA00022755"/>
    </source>
</evidence>
<comment type="subunit">
    <text evidence="5">Homotetramer. Residues from neighboring subunits contribute catalytic and substrate-binding residues to each active site.</text>
</comment>
<dbReference type="GO" id="GO:0005829">
    <property type="term" value="C:cytosol"/>
    <property type="evidence" value="ECO:0007669"/>
    <property type="project" value="TreeGrafter"/>
</dbReference>
<comment type="pathway">
    <text evidence="2">Purine metabolism; IMP biosynthesis via de novo pathway; 5-amino-1-(5-phospho-D-ribosyl)imidazole-4-carboxamide from 5-amino-1-(5-phospho-D-ribosyl)imidazole-4-carboxylate: step 2/2.</text>
</comment>
<evidence type="ECO:0000256" key="2">
    <source>
        <dbReference type="ARBA" id="ARBA00004706"/>
    </source>
</evidence>
<reference evidence="13 14" key="1">
    <citation type="journal article" date="2016" name="Mol. Biol. Evol.">
        <title>Genome-Wide Survey of Gut Fungi (Harpellales) Reveals the First Horizontally Transferred Ubiquitin Gene from a Mosquito Host.</title>
        <authorList>
            <person name="Wang Y."/>
            <person name="White M.M."/>
            <person name="Kvist S."/>
            <person name="Moncalvo J.M."/>
        </authorList>
    </citation>
    <scope>NUCLEOTIDE SEQUENCE [LARGE SCALE GENOMIC DNA]</scope>
    <source>
        <strain evidence="13 14">ALG-7-W6</strain>
    </source>
</reference>
<evidence type="ECO:0000256" key="1">
    <source>
        <dbReference type="ARBA" id="ARBA00000598"/>
    </source>
</evidence>
<dbReference type="InterPro" id="IPR008948">
    <property type="entry name" value="L-Aspartase-like"/>
</dbReference>
<evidence type="ECO:0000256" key="4">
    <source>
        <dbReference type="ARBA" id="ARBA00008273"/>
    </source>
</evidence>
<evidence type="ECO:0000256" key="5">
    <source>
        <dbReference type="ARBA" id="ARBA00011668"/>
    </source>
</evidence>